<keyword evidence="2" id="KW-1185">Reference proteome</keyword>
<accession>A0A7H1MMQ6</accession>
<dbReference type="EMBL" id="CP043431">
    <property type="protein sequence ID" value="QNT64742.1"/>
    <property type="molecule type" value="Genomic_DNA"/>
</dbReference>
<name>A0A7H1MMQ6_9LACO</name>
<evidence type="ECO:0000313" key="2">
    <source>
        <dbReference type="Proteomes" id="UP000516446"/>
    </source>
</evidence>
<evidence type="ECO:0000313" key="1">
    <source>
        <dbReference type="EMBL" id="QNT64742.1"/>
    </source>
</evidence>
<reference evidence="1 2" key="1">
    <citation type="submission" date="2019-08" db="EMBL/GenBank/DDBJ databases">
        <authorList>
            <person name="Chang H.C."/>
            <person name="Mun S.Y."/>
        </authorList>
    </citation>
    <scope>NUCLEOTIDE SEQUENCE [LARGE SCALE GENOMIC DNA]</scope>
    <source>
        <strain evidence="1 2">SK</strain>
    </source>
</reference>
<dbReference type="RefSeq" id="WP_006845083.1">
    <property type="nucleotide sequence ID" value="NZ_CP026847.1"/>
</dbReference>
<organism evidence="1 2">
    <name type="scientific">Weissella koreensis</name>
    <dbReference type="NCBI Taxonomy" id="165096"/>
    <lineage>
        <taxon>Bacteria</taxon>
        <taxon>Bacillati</taxon>
        <taxon>Bacillota</taxon>
        <taxon>Bacilli</taxon>
        <taxon>Lactobacillales</taxon>
        <taxon>Lactobacillaceae</taxon>
        <taxon>Weissella</taxon>
    </lineage>
</organism>
<dbReference type="Proteomes" id="UP000516446">
    <property type="component" value="Chromosome"/>
</dbReference>
<sequence>MNSNEYDELLIRVEEDLRQYKLTPIISDTVPLYKETQLEGVTFLKGNNAFIFVDKDLSIFDKAKTLVEEYFHAISDLGNHLDYDELHANNDEVDARESIIEYMTNEKTILKLVQKYPDQSFEPWMIMDELGYDREFAEETVAYYERQGLIN</sequence>
<proteinExistence type="predicted"/>
<gene>
    <name evidence="1" type="ORF">FY536_05495</name>
</gene>
<protein>
    <submittedName>
        <fullName evidence="1">Uncharacterized protein</fullName>
    </submittedName>
</protein>
<dbReference type="AlphaFoldDB" id="A0A7H1MMQ6"/>